<organism evidence="1 2">
    <name type="scientific">Capsella rubella</name>
    <dbReference type="NCBI Taxonomy" id="81985"/>
    <lineage>
        <taxon>Eukaryota</taxon>
        <taxon>Viridiplantae</taxon>
        <taxon>Streptophyta</taxon>
        <taxon>Embryophyta</taxon>
        <taxon>Tracheophyta</taxon>
        <taxon>Spermatophyta</taxon>
        <taxon>Magnoliopsida</taxon>
        <taxon>eudicotyledons</taxon>
        <taxon>Gunneridae</taxon>
        <taxon>Pentapetalae</taxon>
        <taxon>rosids</taxon>
        <taxon>malvids</taxon>
        <taxon>Brassicales</taxon>
        <taxon>Brassicaceae</taxon>
        <taxon>Camelineae</taxon>
        <taxon>Capsella</taxon>
    </lineage>
</organism>
<dbReference type="Proteomes" id="UP000029121">
    <property type="component" value="Unassembled WGS sequence"/>
</dbReference>
<keyword evidence="2" id="KW-1185">Reference proteome</keyword>
<dbReference type="EMBL" id="KB870806">
    <property type="protein sequence ID" value="EOA34408.1"/>
    <property type="molecule type" value="Genomic_DNA"/>
</dbReference>
<dbReference type="AntiFam" id="ANF00029">
    <property type="entry name" value="Antisense to 16S rRNA"/>
</dbReference>
<proteinExistence type="predicted"/>
<reference evidence="2" key="1">
    <citation type="journal article" date="2013" name="Nat. Genet.">
        <title>The Capsella rubella genome and the genomic consequences of rapid mating system evolution.</title>
        <authorList>
            <person name="Slotte T."/>
            <person name="Hazzouri K.M."/>
            <person name="Agren J.A."/>
            <person name="Koenig D."/>
            <person name="Maumus F."/>
            <person name="Guo Y.L."/>
            <person name="Steige K."/>
            <person name="Platts A.E."/>
            <person name="Escobar J.S."/>
            <person name="Newman L.K."/>
            <person name="Wang W."/>
            <person name="Mandakova T."/>
            <person name="Vello E."/>
            <person name="Smith L.M."/>
            <person name="Henz S.R."/>
            <person name="Steffen J."/>
            <person name="Takuno S."/>
            <person name="Brandvain Y."/>
            <person name="Coop G."/>
            <person name="Andolfatto P."/>
            <person name="Hu T.T."/>
            <person name="Blanchette M."/>
            <person name="Clark R.M."/>
            <person name="Quesneville H."/>
            <person name="Nordborg M."/>
            <person name="Gaut B.S."/>
            <person name="Lysak M.A."/>
            <person name="Jenkins J."/>
            <person name="Grimwood J."/>
            <person name="Chapman J."/>
            <person name="Prochnik S."/>
            <person name="Shu S."/>
            <person name="Rokhsar D."/>
            <person name="Schmutz J."/>
            <person name="Weigel D."/>
            <person name="Wright S.I."/>
        </authorList>
    </citation>
    <scope>NUCLEOTIDE SEQUENCE [LARGE SCALE GENOMIC DNA]</scope>
    <source>
        <strain evidence="2">cv. Monte Gargano</strain>
    </source>
</reference>
<accession>R0ICM9</accession>
<feature type="non-terminal residue" evidence="1">
    <location>
        <position position="72"/>
    </location>
</feature>
<dbReference type="AlphaFoldDB" id="R0ICM9"/>
<sequence>MNKKKNGTIGFSCDLPPATSPILVGGRGTNSITKDSIQPQVPLWLPCYEFTRVEDPIVVCANKTIKSLCGTS</sequence>
<evidence type="ECO:0000313" key="2">
    <source>
        <dbReference type="Proteomes" id="UP000029121"/>
    </source>
</evidence>
<evidence type="ECO:0000313" key="1">
    <source>
        <dbReference type="EMBL" id="EOA34408.1"/>
    </source>
</evidence>
<protein>
    <submittedName>
        <fullName evidence="1">Uncharacterized protein</fullName>
    </submittedName>
</protein>
<dbReference type="eggNOG" id="ENOG502R1TG">
    <property type="taxonomic scope" value="Eukaryota"/>
</dbReference>
<gene>
    <name evidence="1" type="ORF">CARUB_v10021936mg</name>
</gene>
<name>R0ICM9_9BRAS</name>